<feature type="transmembrane region" description="Helical" evidence="7">
    <location>
        <begin position="86"/>
        <end position="106"/>
    </location>
</feature>
<evidence type="ECO:0000313" key="10">
    <source>
        <dbReference type="Proteomes" id="UP000782554"/>
    </source>
</evidence>
<comment type="subcellular location">
    <subcellularLocation>
        <location evidence="1">Endomembrane system</location>
        <topology evidence="1">Multi-pass membrane protein</topology>
    </subcellularLocation>
</comment>
<keyword evidence="2 7" id="KW-0812">Transmembrane</keyword>
<comment type="caution">
    <text evidence="9">The sequence shown here is derived from an EMBL/GenBank/DDBJ whole genome shotgun (WGS) entry which is preliminary data.</text>
</comment>
<reference evidence="9 10" key="1">
    <citation type="submission" date="2021-08" db="EMBL/GenBank/DDBJ databases">
        <title>Comparative Genomics Analysis of the Genus Qipengyuania Reveals Extensive Genetic Diversity and Metabolic Versatility, Including the Description of Fifteen Novel Species.</title>
        <authorList>
            <person name="Liu Y."/>
        </authorList>
    </citation>
    <scope>NUCLEOTIDE SEQUENCE [LARGE SCALE GENOMIC DNA]</scope>
    <source>
        <strain evidence="9 10">YG27</strain>
    </source>
</reference>
<keyword evidence="3 7" id="KW-1133">Transmembrane helix</keyword>
<evidence type="ECO:0000256" key="3">
    <source>
        <dbReference type="ARBA" id="ARBA00022989"/>
    </source>
</evidence>
<sequence length="278" mass="31125">MEIFAHHAQATLTMLVMTGTAFGLLALLVKRRTIGAALARVHGEFTTNLGLLLFNAVLFGPLFALPEGAIRDRLVALPELGSFWSGLNELVVLLCAILVYDFVVYWRHRAEHHRWLWPIHATHHADTTLHWLSVHRKHPLSKLLSVLVDIWLLFLLGFPEWAIAGAAFLRSWWGFFIHADVPWTLGIFGKVLISPAAHRLHHIRDEALMGSNYGNTVTLWDKLFGTYIDPTPYLDCETGIAEGTRGFLGELARPFERRYRPGAGSEATAARPAPRAGT</sequence>
<evidence type="ECO:0000259" key="8">
    <source>
        <dbReference type="Pfam" id="PF04116"/>
    </source>
</evidence>
<feature type="transmembrane region" description="Helical" evidence="7">
    <location>
        <begin position="12"/>
        <end position="29"/>
    </location>
</feature>
<organism evidence="9 10">
    <name type="scientific">Qipengyuania mesophila</name>
    <dbReference type="NCBI Taxonomy" id="2867246"/>
    <lineage>
        <taxon>Bacteria</taxon>
        <taxon>Pseudomonadati</taxon>
        <taxon>Pseudomonadota</taxon>
        <taxon>Alphaproteobacteria</taxon>
        <taxon>Sphingomonadales</taxon>
        <taxon>Erythrobacteraceae</taxon>
        <taxon>Qipengyuania</taxon>
    </lineage>
</organism>
<feature type="domain" description="Fatty acid hydroxylase" evidence="8">
    <location>
        <begin position="94"/>
        <end position="226"/>
    </location>
</feature>
<feature type="transmembrane region" description="Helical" evidence="7">
    <location>
        <begin position="146"/>
        <end position="169"/>
    </location>
</feature>
<feature type="transmembrane region" description="Helical" evidence="7">
    <location>
        <begin position="49"/>
        <end position="66"/>
    </location>
</feature>
<dbReference type="RefSeq" id="WP_221599964.1">
    <property type="nucleotide sequence ID" value="NZ_JAIGNU010000001.1"/>
</dbReference>
<keyword evidence="4" id="KW-0560">Oxidoreductase</keyword>
<name>A0ABS7JQX1_9SPHN</name>
<evidence type="ECO:0000256" key="2">
    <source>
        <dbReference type="ARBA" id="ARBA00022692"/>
    </source>
</evidence>
<dbReference type="PANTHER" id="PTHR21624">
    <property type="entry name" value="STEROL DESATURASE-RELATED PROTEIN"/>
    <property type="match status" value="1"/>
</dbReference>
<dbReference type="EMBL" id="JAIGNU010000001">
    <property type="protein sequence ID" value="MBX7500011.1"/>
    <property type="molecule type" value="Genomic_DNA"/>
</dbReference>
<evidence type="ECO:0000256" key="7">
    <source>
        <dbReference type="SAM" id="Phobius"/>
    </source>
</evidence>
<evidence type="ECO:0000256" key="6">
    <source>
        <dbReference type="ARBA" id="ARBA00023136"/>
    </source>
</evidence>
<dbReference type="InterPro" id="IPR006694">
    <property type="entry name" value="Fatty_acid_hydroxylase"/>
</dbReference>
<evidence type="ECO:0000313" key="9">
    <source>
        <dbReference type="EMBL" id="MBX7500011.1"/>
    </source>
</evidence>
<keyword evidence="5" id="KW-0443">Lipid metabolism</keyword>
<dbReference type="Pfam" id="PF04116">
    <property type="entry name" value="FA_hydroxylase"/>
    <property type="match status" value="1"/>
</dbReference>
<dbReference type="Proteomes" id="UP000782554">
    <property type="component" value="Unassembled WGS sequence"/>
</dbReference>
<gene>
    <name evidence="9" type="ORF">K3181_00970</name>
</gene>
<evidence type="ECO:0000256" key="5">
    <source>
        <dbReference type="ARBA" id="ARBA00023098"/>
    </source>
</evidence>
<accession>A0ABS7JQX1</accession>
<proteinExistence type="predicted"/>
<dbReference type="InterPro" id="IPR051689">
    <property type="entry name" value="Sterol_desaturase/TMEM195"/>
</dbReference>
<keyword evidence="6 7" id="KW-0472">Membrane</keyword>
<dbReference type="PANTHER" id="PTHR21624:SF1">
    <property type="entry name" value="ALKYLGLYCEROL MONOOXYGENASE"/>
    <property type="match status" value="1"/>
</dbReference>
<evidence type="ECO:0000256" key="1">
    <source>
        <dbReference type="ARBA" id="ARBA00004127"/>
    </source>
</evidence>
<keyword evidence="10" id="KW-1185">Reference proteome</keyword>
<evidence type="ECO:0000256" key="4">
    <source>
        <dbReference type="ARBA" id="ARBA00023002"/>
    </source>
</evidence>
<protein>
    <submittedName>
        <fullName evidence="9">Sterol desaturase family protein</fullName>
    </submittedName>
</protein>